<keyword evidence="2" id="KW-1185">Reference proteome</keyword>
<comment type="caution">
    <text evidence="1">The sequence shown here is derived from an EMBL/GenBank/DDBJ whole genome shotgun (WGS) entry which is preliminary data.</text>
</comment>
<evidence type="ECO:0000313" key="2">
    <source>
        <dbReference type="Proteomes" id="UP001151760"/>
    </source>
</evidence>
<sequence>MIEELFRKHMQNATLNIYPTTSTSTAGKSSIDIQHQLYLNMKSKPQDQATDLEIWEILKTNFENEYFFASHDEHHTNADPLEGGETWRKEDFGKIKANNEKESFVNERPILPMMKRL</sequence>
<evidence type="ECO:0000313" key="1">
    <source>
        <dbReference type="EMBL" id="GJS84269.1"/>
    </source>
</evidence>
<organism evidence="1 2">
    <name type="scientific">Tanacetum coccineum</name>
    <dbReference type="NCBI Taxonomy" id="301880"/>
    <lineage>
        <taxon>Eukaryota</taxon>
        <taxon>Viridiplantae</taxon>
        <taxon>Streptophyta</taxon>
        <taxon>Embryophyta</taxon>
        <taxon>Tracheophyta</taxon>
        <taxon>Spermatophyta</taxon>
        <taxon>Magnoliopsida</taxon>
        <taxon>eudicotyledons</taxon>
        <taxon>Gunneridae</taxon>
        <taxon>Pentapetalae</taxon>
        <taxon>asterids</taxon>
        <taxon>campanulids</taxon>
        <taxon>Asterales</taxon>
        <taxon>Asteraceae</taxon>
        <taxon>Asteroideae</taxon>
        <taxon>Anthemideae</taxon>
        <taxon>Anthemidinae</taxon>
        <taxon>Tanacetum</taxon>
    </lineage>
</organism>
<gene>
    <name evidence="1" type="ORF">Tco_0750810</name>
</gene>
<accession>A0ABQ4Z2A8</accession>
<reference evidence="1" key="2">
    <citation type="submission" date="2022-01" db="EMBL/GenBank/DDBJ databases">
        <authorList>
            <person name="Yamashiro T."/>
            <person name="Shiraishi A."/>
            <person name="Satake H."/>
            <person name="Nakayama K."/>
        </authorList>
    </citation>
    <scope>NUCLEOTIDE SEQUENCE</scope>
</reference>
<dbReference type="EMBL" id="BQNB010010961">
    <property type="protein sequence ID" value="GJS84269.1"/>
    <property type="molecule type" value="Genomic_DNA"/>
</dbReference>
<reference evidence="1" key="1">
    <citation type="journal article" date="2022" name="Int. J. Mol. Sci.">
        <title>Draft Genome of Tanacetum Coccineum: Genomic Comparison of Closely Related Tanacetum-Family Plants.</title>
        <authorList>
            <person name="Yamashiro T."/>
            <person name="Shiraishi A."/>
            <person name="Nakayama K."/>
            <person name="Satake H."/>
        </authorList>
    </citation>
    <scope>NUCLEOTIDE SEQUENCE</scope>
</reference>
<dbReference type="Proteomes" id="UP001151760">
    <property type="component" value="Unassembled WGS sequence"/>
</dbReference>
<protein>
    <submittedName>
        <fullName evidence="1">Uncharacterized protein</fullName>
    </submittedName>
</protein>
<proteinExistence type="predicted"/>
<name>A0ABQ4Z2A8_9ASTR</name>